<dbReference type="GO" id="GO:0005829">
    <property type="term" value="C:cytosol"/>
    <property type="evidence" value="ECO:0007669"/>
    <property type="project" value="TreeGrafter"/>
</dbReference>
<dbReference type="AlphaFoldDB" id="A0A842HEI7"/>
<name>A0A842HEI7_9BACT</name>
<comment type="catalytic activity">
    <reaction evidence="3">
        <text>cytidine + phosphate = cytosine + alpha-D-ribose 1-phosphate</text>
        <dbReference type="Rhea" id="RHEA:52540"/>
        <dbReference type="ChEBI" id="CHEBI:16040"/>
        <dbReference type="ChEBI" id="CHEBI:17562"/>
        <dbReference type="ChEBI" id="CHEBI:43474"/>
        <dbReference type="ChEBI" id="CHEBI:57720"/>
        <dbReference type="EC" id="2.4.2.2"/>
    </reaction>
</comment>
<dbReference type="FunFam" id="2.60.120.10:FF:000016">
    <property type="entry name" value="Pyrimidine/purine nucleoside phosphorylase"/>
    <property type="match status" value="1"/>
</dbReference>
<evidence type="ECO:0000256" key="1">
    <source>
        <dbReference type="ARBA" id="ARBA00022676"/>
    </source>
</evidence>
<sequence length="106" mass="11512">MSEFSNVTLVREANVYFDGKVVSRTVHFADGTRKTLGYMQAGEYTFDTGVAEIMEVIGGEMTVLLPGQSEWQTFTVGQSYDVPANSSFSLKIAAPGADYCCSYAQA</sequence>
<dbReference type="CDD" id="cd20296">
    <property type="entry name" value="cupin_PpnP-like"/>
    <property type="match status" value="1"/>
</dbReference>
<protein>
    <recommendedName>
        <fullName evidence="3">Pyrimidine/purine nucleoside phosphorylase</fullName>
        <ecNumber evidence="3">2.4.2.1</ecNumber>
        <ecNumber evidence="3">2.4.2.2</ecNumber>
    </recommendedName>
    <alternativeName>
        <fullName evidence="3">Adenosine phosphorylase</fullName>
    </alternativeName>
    <alternativeName>
        <fullName evidence="3">Cytidine phosphorylase</fullName>
    </alternativeName>
    <alternativeName>
        <fullName evidence="3">Guanosine phosphorylase</fullName>
    </alternativeName>
    <alternativeName>
        <fullName evidence="3">Inosine phosphorylase</fullName>
    </alternativeName>
    <alternativeName>
        <fullName evidence="3">Thymidine phosphorylase</fullName>
    </alternativeName>
    <alternativeName>
        <fullName evidence="3">Uridine phosphorylase</fullName>
    </alternativeName>
    <alternativeName>
        <fullName evidence="3">Xanthosine phosphorylase</fullName>
    </alternativeName>
</protein>
<evidence type="ECO:0000256" key="2">
    <source>
        <dbReference type="ARBA" id="ARBA00022679"/>
    </source>
</evidence>
<comment type="catalytic activity">
    <reaction evidence="3">
        <text>guanosine + phosphate = alpha-D-ribose 1-phosphate + guanine</text>
        <dbReference type="Rhea" id="RHEA:13233"/>
        <dbReference type="ChEBI" id="CHEBI:16235"/>
        <dbReference type="ChEBI" id="CHEBI:16750"/>
        <dbReference type="ChEBI" id="CHEBI:43474"/>
        <dbReference type="ChEBI" id="CHEBI:57720"/>
        <dbReference type="EC" id="2.4.2.1"/>
    </reaction>
</comment>
<dbReference type="GO" id="GO:0016154">
    <property type="term" value="F:pyrimidine-nucleoside phosphorylase activity"/>
    <property type="evidence" value="ECO:0007669"/>
    <property type="project" value="UniProtKB-UniRule"/>
</dbReference>
<evidence type="ECO:0000313" key="4">
    <source>
        <dbReference type="EMBL" id="MBC2594669.1"/>
    </source>
</evidence>
<evidence type="ECO:0000256" key="3">
    <source>
        <dbReference type="HAMAP-Rule" id="MF_01537"/>
    </source>
</evidence>
<dbReference type="HAMAP" id="MF_01537">
    <property type="entry name" value="Nucleos_phosphorylase_PpnP"/>
    <property type="match status" value="1"/>
</dbReference>
<dbReference type="PANTHER" id="PTHR36540:SF1">
    <property type="entry name" value="PYRIMIDINE_PURINE NUCLEOSIDE PHOSPHORYLASE"/>
    <property type="match status" value="1"/>
</dbReference>
<dbReference type="EMBL" id="JACHVB010000032">
    <property type="protein sequence ID" value="MBC2594669.1"/>
    <property type="molecule type" value="Genomic_DNA"/>
</dbReference>
<keyword evidence="1 3" id="KW-0328">Glycosyltransferase</keyword>
<gene>
    <name evidence="3" type="primary">ppnP</name>
    <name evidence="4" type="ORF">H5P28_10395</name>
</gene>
<dbReference type="PANTHER" id="PTHR36540">
    <property type="entry name" value="PYRIMIDINE/PURINE NUCLEOSIDE PHOSPHORYLASE"/>
    <property type="match status" value="1"/>
</dbReference>
<comment type="catalytic activity">
    <reaction evidence="3">
        <text>uridine + phosphate = alpha-D-ribose 1-phosphate + uracil</text>
        <dbReference type="Rhea" id="RHEA:24388"/>
        <dbReference type="ChEBI" id="CHEBI:16704"/>
        <dbReference type="ChEBI" id="CHEBI:17568"/>
        <dbReference type="ChEBI" id="CHEBI:43474"/>
        <dbReference type="ChEBI" id="CHEBI:57720"/>
        <dbReference type="EC" id="2.4.2.2"/>
    </reaction>
</comment>
<comment type="catalytic activity">
    <reaction evidence="3">
        <text>a purine D-ribonucleoside + phosphate = a purine nucleobase + alpha-D-ribose 1-phosphate</text>
        <dbReference type="Rhea" id="RHEA:19805"/>
        <dbReference type="ChEBI" id="CHEBI:26386"/>
        <dbReference type="ChEBI" id="CHEBI:43474"/>
        <dbReference type="ChEBI" id="CHEBI:57720"/>
        <dbReference type="ChEBI" id="CHEBI:142355"/>
        <dbReference type="EC" id="2.4.2.1"/>
    </reaction>
</comment>
<comment type="function">
    <text evidence="3">Catalyzes the phosphorolysis of diverse nucleosides, yielding D-ribose 1-phosphate and the respective free bases. Can use uridine, adenosine, guanosine, cytidine, thymidine, inosine and xanthosine as substrates. Also catalyzes the reverse reactions.</text>
</comment>
<dbReference type="EC" id="2.4.2.1" evidence="3"/>
<dbReference type="GO" id="GO:0004731">
    <property type="term" value="F:purine-nucleoside phosphorylase activity"/>
    <property type="evidence" value="ECO:0007669"/>
    <property type="project" value="UniProtKB-UniRule"/>
</dbReference>
<dbReference type="InterPro" id="IPR011051">
    <property type="entry name" value="RmlC_Cupin_sf"/>
</dbReference>
<reference evidence="4 5" key="1">
    <citation type="submission" date="2020-07" db="EMBL/GenBank/DDBJ databases">
        <authorList>
            <person name="Feng X."/>
        </authorList>
    </citation>
    <scope>NUCLEOTIDE SEQUENCE [LARGE SCALE GENOMIC DNA]</scope>
    <source>
        <strain evidence="4 5">JCM31066</strain>
    </source>
</reference>
<dbReference type="RefSeq" id="WP_185675639.1">
    <property type="nucleotide sequence ID" value="NZ_JACHVB010000032.1"/>
</dbReference>
<dbReference type="SUPFAM" id="SSF51182">
    <property type="entry name" value="RmlC-like cupins"/>
    <property type="match status" value="1"/>
</dbReference>
<comment type="catalytic activity">
    <reaction evidence="3">
        <text>inosine + phosphate = alpha-D-ribose 1-phosphate + hypoxanthine</text>
        <dbReference type="Rhea" id="RHEA:27646"/>
        <dbReference type="ChEBI" id="CHEBI:17368"/>
        <dbReference type="ChEBI" id="CHEBI:17596"/>
        <dbReference type="ChEBI" id="CHEBI:43474"/>
        <dbReference type="ChEBI" id="CHEBI:57720"/>
        <dbReference type="EC" id="2.4.2.1"/>
    </reaction>
</comment>
<comment type="caution">
    <text evidence="4">The sequence shown here is derived from an EMBL/GenBank/DDBJ whole genome shotgun (WGS) entry which is preliminary data.</text>
</comment>
<comment type="catalytic activity">
    <reaction evidence="3">
        <text>xanthosine + phosphate = alpha-D-ribose 1-phosphate + xanthine</text>
        <dbReference type="Rhea" id="RHEA:27638"/>
        <dbReference type="ChEBI" id="CHEBI:17712"/>
        <dbReference type="ChEBI" id="CHEBI:18107"/>
        <dbReference type="ChEBI" id="CHEBI:43474"/>
        <dbReference type="ChEBI" id="CHEBI:57720"/>
        <dbReference type="EC" id="2.4.2.1"/>
    </reaction>
</comment>
<dbReference type="InterPro" id="IPR009664">
    <property type="entry name" value="Ppnp"/>
</dbReference>
<dbReference type="InterPro" id="IPR014710">
    <property type="entry name" value="RmlC-like_jellyroll"/>
</dbReference>
<evidence type="ECO:0000313" key="5">
    <source>
        <dbReference type="Proteomes" id="UP000546464"/>
    </source>
</evidence>
<comment type="catalytic activity">
    <reaction evidence="3">
        <text>adenosine + phosphate = alpha-D-ribose 1-phosphate + adenine</text>
        <dbReference type="Rhea" id="RHEA:27642"/>
        <dbReference type="ChEBI" id="CHEBI:16335"/>
        <dbReference type="ChEBI" id="CHEBI:16708"/>
        <dbReference type="ChEBI" id="CHEBI:43474"/>
        <dbReference type="ChEBI" id="CHEBI:57720"/>
        <dbReference type="EC" id="2.4.2.1"/>
    </reaction>
</comment>
<dbReference type="Gene3D" id="2.60.120.10">
    <property type="entry name" value="Jelly Rolls"/>
    <property type="match status" value="1"/>
</dbReference>
<proteinExistence type="inferred from homology"/>
<organism evidence="4 5">
    <name type="scientific">Ruficoccus amylovorans</name>
    <dbReference type="NCBI Taxonomy" id="1804625"/>
    <lineage>
        <taxon>Bacteria</taxon>
        <taxon>Pseudomonadati</taxon>
        <taxon>Verrucomicrobiota</taxon>
        <taxon>Opitutia</taxon>
        <taxon>Puniceicoccales</taxon>
        <taxon>Cerasicoccaceae</taxon>
        <taxon>Ruficoccus</taxon>
    </lineage>
</organism>
<dbReference type="Proteomes" id="UP000546464">
    <property type="component" value="Unassembled WGS sequence"/>
</dbReference>
<accession>A0A842HEI7</accession>
<keyword evidence="5" id="KW-1185">Reference proteome</keyword>
<dbReference type="Pfam" id="PF06865">
    <property type="entry name" value="Ppnp"/>
    <property type="match status" value="1"/>
</dbReference>
<comment type="catalytic activity">
    <reaction evidence="3">
        <text>thymidine + phosphate = 2-deoxy-alpha-D-ribose 1-phosphate + thymine</text>
        <dbReference type="Rhea" id="RHEA:16037"/>
        <dbReference type="ChEBI" id="CHEBI:17748"/>
        <dbReference type="ChEBI" id="CHEBI:17821"/>
        <dbReference type="ChEBI" id="CHEBI:43474"/>
        <dbReference type="ChEBI" id="CHEBI:57259"/>
        <dbReference type="EC" id="2.4.2.2"/>
    </reaction>
</comment>
<comment type="similarity">
    <text evidence="3">Belongs to the nucleoside phosphorylase PpnP family.</text>
</comment>
<dbReference type="EC" id="2.4.2.2" evidence="3"/>
<keyword evidence="2 3" id="KW-0808">Transferase</keyword>